<sequence>MIPFSHGTKLYMAATVLQLATFFLLAFVTVLQFCFVRRHGDAARTWVKWARYSLALFTFTLFVLCGGLIIATVYSRFTDRHIEFFQSEQEGLTQARGFLDAIWMLCEAGVRVLLLATFVSLAAGLAAARSTGGTGEVPAGWAKMSLPAWGAGGLTFVLAIGLFGVRCYYWAHVFDEAKARAPSMAGRRSVSDLYGVDAVDLHNIENVTSDIDFALNCIWLLLSMLVLGQAVRTRALSQSAPHTRPASNYFLACAILFAAQPLYNIIILIMFYLNSSDVPGVEATIVTGVLFRTWPYATILLILFVLGRKKIGGVWSKQQTFLTKEAAAGETVYQTPWGYQVTHQTAPQQAPTSSAQAQLENYYAQPQQDMQFQQQQYQQQQYQQQQQQQYQQQQYQQQQQQQQQPHYG</sequence>
<reference evidence="2 3" key="1">
    <citation type="journal article" date="2016" name="Genome Biol. Evol.">
        <title>Divergent and convergent evolution of fungal pathogenicity.</title>
        <authorList>
            <person name="Shang Y."/>
            <person name="Xiao G."/>
            <person name="Zheng P."/>
            <person name="Cen K."/>
            <person name="Zhan S."/>
            <person name="Wang C."/>
        </authorList>
    </citation>
    <scope>NUCLEOTIDE SEQUENCE [LARGE SCALE GENOMIC DNA]</scope>
    <source>
        <strain evidence="2 3">ARSEF 2679</strain>
    </source>
</reference>
<dbReference type="Proteomes" id="UP000076744">
    <property type="component" value="Unassembled WGS sequence"/>
</dbReference>
<evidence type="ECO:0000313" key="3">
    <source>
        <dbReference type="Proteomes" id="UP000076744"/>
    </source>
</evidence>
<dbReference type="GeneID" id="30018906"/>
<dbReference type="OrthoDB" id="5217806at2759"/>
<feature type="transmembrane region" description="Helical" evidence="1">
    <location>
        <begin position="12"/>
        <end position="33"/>
    </location>
</feature>
<protein>
    <submittedName>
        <fullName evidence="2">Uncharacterized protein</fullName>
    </submittedName>
</protein>
<organism evidence="2 3">
    <name type="scientific">Cordyceps fumosorosea (strain ARSEF 2679)</name>
    <name type="common">Isaria fumosorosea</name>
    <dbReference type="NCBI Taxonomy" id="1081104"/>
    <lineage>
        <taxon>Eukaryota</taxon>
        <taxon>Fungi</taxon>
        <taxon>Dikarya</taxon>
        <taxon>Ascomycota</taxon>
        <taxon>Pezizomycotina</taxon>
        <taxon>Sordariomycetes</taxon>
        <taxon>Hypocreomycetidae</taxon>
        <taxon>Hypocreales</taxon>
        <taxon>Cordycipitaceae</taxon>
        <taxon>Cordyceps</taxon>
    </lineage>
</organism>
<dbReference type="RefSeq" id="XP_018706927.1">
    <property type="nucleotide sequence ID" value="XM_018846220.1"/>
</dbReference>
<dbReference type="AlphaFoldDB" id="A0A168BWK8"/>
<proteinExistence type="predicted"/>
<evidence type="ECO:0000256" key="1">
    <source>
        <dbReference type="SAM" id="Phobius"/>
    </source>
</evidence>
<dbReference type="STRING" id="1081104.A0A168BWK8"/>
<keyword evidence="1" id="KW-0812">Transmembrane</keyword>
<feature type="transmembrane region" description="Helical" evidence="1">
    <location>
        <begin position="249"/>
        <end position="273"/>
    </location>
</feature>
<feature type="transmembrane region" description="Helical" evidence="1">
    <location>
        <begin position="54"/>
        <end position="74"/>
    </location>
</feature>
<evidence type="ECO:0000313" key="2">
    <source>
        <dbReference type="EMBL" id="OAA70640.1"/>
    </source>
</evidence>
<comment type="caution">
    <text evidence="2">The sequence shown here is derived from an EMBL/GenBank/DDBJ whole genome shotgun (WGS) entry which is preliminary data.</text>
</comment>
<feature type="transmembrane region" description="Helical" evidence="1">
    <location>
        <begin position="285"/>
        <end position="307"/>
    </location>
</feature>
<accession>A0A168BWK8</accession>
<keyword evidence="1" id="KW-1133">Transmembrane helix</keyword>
<name>A0A168BWK8_CORFA</name>
<gene>
    <name evidence="2" type="ORF">ISF_02614</name>
</gene>
<keyword evidence="3" id="KW-1185">Reference proteome</keyword>
<feature type="transmembrane region" description="Helical" evidence="1">
    <location>
        <begin position="149"/>
        <end position="171"/>
    </location>
</feature>
<dbReference type="EMBL" id="AZHB01000004">
    <property type="protein sequence ID" value="OAA70640.1"/>
    <property type="molecule type" value="Genomic_DNA"/>
</dbReference>
<keyword evidence="1" id="KW-0472">Membrane</keyword>